<dbReference type="EMBL" id="QJKJ01000994">
    <property type="protein sequence ID" value="RDY09663.1"/>
    <property type="molecule type" value="Genomic_DNA"/>
</dbReference>
<dbReference type="Proteomes" id="UP000257109">
    <property type="component" value="Unassembled WGS sequence"/>
</dbReference>
<evidence type="ECO:0000313" key="1">
    <source>
        <dbReference type="EMBL" id="RDY09663.1"/>
    </source>
</evidence>
<dbReference type="PANTHER" id="PTHR33223:SF8">
    <property type="entry name" value="OS04G0172440 PROTEIN"/>
    <property type="match status" value="1"/>
</dbReference>
<proteinExistence type="predicted"/>
<accession>A0A371I3U0</accession>
<evidence type="ECO:0000313" key="2">
    <source>
        <dbReference type="Proteomes" id="UP000257109"/>
    </source>
</evidence>
<gene>
    <name evidence="1" type="ORF">CR513_05928</name>
</gene>
<reference evidence="1" key="1">
    <citation type="submission" date="2018-05" db="EMBL/GenBank/DDBJ databases">
        <title>Draft genome of Mucuna pruriens seed.</title>
        <authorList>
            <person name="Nnadi N.E."/>
            <person name="Vos R."/>
            <person name="Hasami M.H."/>
            <person name="Devisetty U.K."/>
            <person name="Aguiy J.C."/>
        </authorList>
    </citation>
    <scope>NUCLEOTIDE SEQUENCE [LARGE SCALE GENOMIC DNA]</scope>
    <source>
        <strain evidence="1">JCA_2017</strain>
    </source>
</reference>
<dbReference type="AlphaFoldDB" id="A0A371I3U0"/>
<protein>
    <recommendedName>
        <fullName evidence="3">Retrotransposon gag domain-containing protein</fullName>
    </recommendedName>
</protein>
<organism evidence="1 2">
    <name type="scientific">Mucuna pruriens</name>
    <name type="common">Velvet bean</name>
    <name type="synonym">Dolichos pruriens</name>
    <dbReference type="NCBI Taxonomy" id="157652"/>
    <lineage>
        <taxon>Eukaryota</taxon>
        <taxon>Viridiplantae</taxon>
        <taxon>Streptophyta</taxon>
        <taxon>Embryophyta</taxon>
        <taxon>Tracheophyta</taxon>
        <taxon>Spermatophyta</taxon>
        <taxon>Magnoliopsida</taxon>
        <taxon>eudicotyledons</taxon>
        <taxon>Gunneridae</taxon>
        <taxon>Pentapetalae</taxon>
        <taxon>rosids</taxon>
        <taxon>fabids</taxon>
        <taxon>Fabales</taxon>
        <taxon>Fabaceae</taxon>
        <taxon>Papilionoideae</taxon>
        <taxon>50 kb inversion clade</taxon>
        <taxon>NPAAA clade</taxon>
        <taxon>indigoferoid/millettioid clade</taxon>
        <taxon>Phaseoleae</taxon>
        <taxon>Mucuna</taxon>
    </lineage>
</organism>
<keyword evidence="2" id="KW-1185">Reference proteome</keyword>
<feature type="non-terminal residue" evidence="1">
    <location>
        <position position="1"/>
    </location>
</feature>
<dbReference type="OrthoDB" id="1750196at2759"/>
<comment type="caution">
    <text evidence="1">The sequence shown here is derived from an EMBL/GenBank/DDBJ whole genome shotgun (WGS) entry which is preliminary data.</text>
</comment>
<name>A0A371I3U0_MUCPR</name>
<sequence length="182" mass="20860">MCNPGAEWVSAPFYTNWLTPLRHTFTLRPSPSKHFPFPTEPIFRFAIFVMGKCMPDPCRLHLGRNADSKLDPCADSKSRAKQFDAADLCLFTDIVISPKFELLTFDKYGGTTCPKSYLTMYCRKMALHAHDGALLIYFFQESLTEAALGWYLGLKLECVQTWTSLVESFHDQYKYNMDMAPD</sequence>
<evidence type="ECO:0008006" key="3">
    <source>
        <dbReference type="Google" id="ProtNLM"/>
    </source>
</evidence>
<dbReference type="PANTHER" id="PTHR33223">
    <property type="entry name" value="CCHC-TYPE DOMAIN-CONTAINING PROTEIN"/>
    <property type="match status" value="1"/>
</dbReference>